<evidence type="ECO:0000256" key="7">
    <source>
        <dbReference type="SAM" id="Phobius"/>
    </source>
</evidence>
<organism evidence="8 9">
    <name type="scientific">Rhynchophorus ferrugineus</name>
    <name type="common">Red palm weevil</name>
    <name type="synonym">Curculio ferrugineus</name>
    <dbReference type="NCBI Taxonomy" id="354439"/>
    <lineage>
        <taxon>Eukaryota</taxon>
        <taxon>Metazoa</taxon>
        <taxon>Ecdysozoa</taxon>
        <taxon>Arthropoda</taxon>
        <taxon>Hexapoda</taxon>
        <taxon>Insecta</taxon>
        <taxon>Pterygota</taxon>
        <taxon>Neoptera</taxon>
        <taxon>Endopterygota</taxon>
        <taxon>Coleoptera</taxon>
        <taxon>Polyphaga</taxon>
        <taxon>Cucujiformia</taxon>
        <taxon>Curculionidae</taxon>
        <taxon>Dryophthorinae</taxon>
        <taxon>Rhynchophorus</taxon>
    </lineage>
</organism>
<evidence type="ECO:0000256" key="5">
    <source>
        <dbReference type="ARBA" id="ARBA00023136"/>
    </source>
</evidence>
<accession>A0A834I933</accession>
<feature type="compositionally biased region" description="Basic residues" evidence="6">
    <location>
        <begin position="67"/>
        <end position="83"/>
    </location>
</feature>
<evidence type="ECO:0000256" key="2">
    <source>
        <dbReference type="ARBA" id="ARBA00006839"/>
    </source>
</evidence>
<keyword evidence="5 7" id="KW-0472">Membrane</keyword>
<dbReference type="Proteomes" id="UP000625711">
    <property type="component" value="Unassembled WGS sequence"/>
</dbReference>
<keyword evidence="3 7" id="KW-0812">Transmembrane</keyword>
<name>A0A834I933_RHYFE</name>
<comment type="similarity">
    <text evidence="2">Belongs to the UPF0239 family.</text>
</comment>
<comment type="subcellular location">
    <subcellularLocation>
        <location evidence="1">Membrane</location>
        <topology evidence="1">Single-pass membrane protein</topology>
    </subcellularLocation>
</comment>
<evidence type="ECO:0000256" key="6">
    <source>
        <dbReference type="SAM" id="MobiDB-lite"/>
    </source>
</evidence>
<reference evidence="8" key="1">
    <citation type="submission" date="2020-08" db="EMBL/GenBank/DDBJ databases">
        <title>Genome sequencing and assembly of the red palm weevil Rhynchophorus ferrugineus.</title>
        <authorList>
            <person name="Dias G.B."/>
            <person name="Bergman C.M."/>
            <person name="Manee M."/>
        </authorList>
    </citation>
    <scope>NUCLEOTIDE SEQUENCE</scope>
    <source>
        <strain evidence="8">AA-2017</strain>
        <tissue evidence="8">Whole larva</tissue>
    </source>
</reference>
<evidence type="ECO:0000313" key="8">
    <source>
        <dbReference type="EMBL" id="KAF7273803.1"/>
    </source>
</evidence>
<dbReference type="EMBL" id="JAACXV010013285">
    <property type="protein sequence ID" value="KAF7273803.1"/>
    <property type="molecule type" value="Genomic_DNA"/>
</dbReference>
<evidence type="ECO:0000256" key="1">
    <source>
        <dbReference type="ARBA" id="ARBA00004167"/>
    </source>
</evidence>
<keyword evidence="4 7" id="KW-1133">Transmembrane helix</keyword>
<evidence type="ECO:0000256" key="3">
    <source>
        <dbReference type="ARBA" id="ARBA00022692"/>
    </source>
</evidence>
<proteinExistence type="inferred from homology"/>
<feature type="transmembrane region" description="Helical" evidence="7">
    <location>
        <begin position="20"/>
        <end position="38"/>
    </location>
</feature>
<comment type="caution">
    <text evidence="8">The sequence shown here is derived from an EMBL/GenBank/DDBJ whole genome shotgun (WGS) entry which is preliminary data.</text>
</comment>
<evidence type="ECO:0000313" key="9">
    <source>
        <dbReference type="Proteomes" id="UP000625711"/>
    </source>
</evidence>
<feature type="region of interest" description="Disordered" evidence="6">
    <location>
        <begin position="44"/>
        <end position="83"/>
    </location>
</feature>
<dbReference type="InterPro" id="IPR009621">
    <property type="entry name" value="UPF0239"/>
</dbReference>
<dbReference type="Pfam" id="PF06783">
    <property type="entry name" value="UPF0239"/>
    <property type="match status" value="1"/>
</dbReference>
<gene>
    <name evidence="8" type="ORF">GWI33_013495</name>
</gene>
<evidence type="ECO:0000256" key="4">
    <source>
        <dbReference type="ARBA" id="ARBA00022989"/>
    </source>
</evidence>
<sequence>MNTAIKLDVEDMTATVVKALLFLGAIFQMVCLGGCIFLPESISDSSWGPRESEDDSSVHSTPQNTPRRPHHRNNRKQEKKKRR</sequence>
<evidence type="ECO:0008006" key="10">
    <source>
        <dbReference type="Google" id="ProtNLM"/>
    </source>
</evidence>
<dbReference type="AlphaFoldDB" id="A0A834I933"/>
<keyword evidence="9" id="KW-1185">Reference proteome</keyword>
<protein>
    <recommendedName>
        <fullName evidence="10">Protein anon-73B1</fullName>
    </recommendedName>
</protein>
<dbReference type="OrthoDB" id="10040809at2759"/>
<dbReference type="GO" id="GO:0016020">
    <property type="term" value="C:membrane"/>
    <property type="evidence" value="ECO:0007669"/>
    <property type="project" value="UniProtKB-SubCell"/>
</dbReference>